<dbReference type="PANTHER" id="PTHR34406:SF1">
    <property type="entry name" value="PROTEIN YCEI"/>
    <property type="match status" value="1"/>
</dbReference>
<dbReference type="InterPro" id="IPR007372">
    <property type="entry name" value="Lipid/polyisoprenoid-bd_YceI"/>
</dbReference>
<evidence type="ECO:0000313" key="4">
    <source>
        <dbReference type="Proteomes" id="UP000295560"/>
    </source>
</evidence>
<proteinExistence type="inferred from homology"/>
<dbReference type="EMBL" id="SMFZ01000001">
    <property type="protein sequence ID" value="TCK25313.1"/>
    <property type="molecule type" value="Genomic_DNA"/>
</dbReference>
<dbReference type="SUPFAM" id="SSF101874">
    <property type="entry name" value="YceI-like"/>
    <property type="match status" value="1"/>
</dbReference>
<dbReference type="AlphaFoldDB" id="A0A4R1HV92"/>
<dbReference type="Gene3D" id="2.60.40.1120">
    <property type="entry name" value="Carboxypeptidase-like, regulatory domain"/>
    <property type="match status" value="1"/>
</dbReference>
<evidence type="ECO:0000259" key="2">
    <source>
        <dbReference type="SMART" id="SM00867"/>
    </source>
</evidence>
<comment type="similarity">
    <text evidence="1">Belongs to the UPF0312 family.</text>
</comment>
<dbReference type="Pfam" id="PF13620">
    <property type="entry name" value="CarboxypepD_reg"/>
    <property type="match status" value="1"/>
</dbReference>
<accession>A0A4R1HV92</accession>
<dbReference type="Gene3D" id="2.40.128.110">
    <property type="entry name" value="Lipid/polyisoprenoid-binding, YceI-like"/>
    <property type="match status" value="1"/>
</dbReference>
<sequence length="289" mass="31760">MFWSKRRRGGGRGTTDRHALLPIPLTGGVLSGQVRDTAGAPLPGSAVTVLDAADREIVRVEADPYGQFTSALMPGRYRVRAEAGGYRAETESVEVQWGTHSEMGSFGLTEDPELRPPRPGIYVIDPDHSSVRFVARHIGMSKVYGRFNRFSGQLRITEPFEESSVDVVIESASVDTNVEARDTHLRSADFLDVERFPELRFASVRVVQHGGNHWTVDGDLTLHGLTSDVALDTTFLGNAEWNGERIGAVATTSLHREHFTLNWQQTIAKGLPVVGSTIDITLDVQAVRQ</sequence>
<organism evidence="3 4">
    <name type="scientific">Pseudonocardia endophytica</name>
    <dbReference type="NCBI Taxonomy" id="401976"/>
    <lineage>
        <taxon>Bacteria</taxon>
        <taxon>Bacillati</taxon>
        <taxon>Actinomycetota</taxon>
        <taxon>Actinomycetes</taxon>
        <taxon>Pseudonocardiales</taxon>
        <taxon>Pseudonocardiaceae</taxon>
        <taxon>Pseudonocardia</taxon>
    </lineage>
</organism>
<dbReference type="Pfam" id="PF04264">
    <property type="entry name" value="YceI"/>
    <property type="match status" value="1"/>
</dbReference>
<dbReference type="SUPFAM" id="SSF49452">
    <property type="entry name" value="Starch-binding domain-like"/>
    <property type="match status" value="1"/>
</dbReference>
<dbReference type="GO" id="GO:0030246">
    <property type="term" value="F:carbohydrate binding"/>
    <property type="evidence" value="ECO:0007669"/>
    <property type="project" value="InterPro"/>
</dbReference>
<feature type="domain" description="Lipid/polyisoprenoid-binding YceI-like" evidence="2">
    <location>
        <begin position="121"/>
        <end position="287"/>
    </location>
</feature>
<dbReference type="PANTHER" id="PTHR34406">
    <property type="entry name" value="PROTEIN YCEI"/>
    <property type="match status" value="1"/>
</dbReference>
<comment type="caution">
    <text evidence="3">The sequence shown here is derived from an EMBL/GenBank/DDBJ whole genome shotgun (WGS) entry which is preliminary data.</text>
</comment>
<protein>
    <submittedName>
        <fullName evidence="3">Polyisoprenoid-binding protein YceI</fullName>
    </submittedName>
</protein>
<reference evidence="3 4" key="1">
    <citation type="submission" date="2019-03" db="EMBL/GenBank/DDBJ databases">
        <title>Sequencing the genomes of 1000 actinobacteria strains.</title>
        <authorList>
            <person name="Klenk H.-P."/>
        </authorList>
    </citation>
    <scope>NUCLEOTIDE SEQUENCE [LARGE SCALE GENOMIC DNA]</scope>
    <source>
        <strain evidence="3 4">DSM 44969</strain>
    </source>
</reference>
<name>A0A4R1HV92_PSEEN</name>
<dbReference type="InterPro" id="IPR036761">
    <property type="entry name" value="TTHA0802/YceI-like_sf"/>
</dbReference>
<gene>
    <name evidence="3" type="ORF">EV378_1117</name>
</gene>
<evidence type="ECO:0000313" key="3">
    <source>
        <dbReference type="EMBL" id="TCK25313.1"/>
    </source>
</evidence>
<evidence type="ECO:0000256" key="1">
    <source>
        <dbReference type="ARBA" id="ARBA00008812"/>
    </source>
</evidence>
<dbReference type="InterPro" id="IPR013784">
    <property type="entry name" value="Carb-bd-like_fold"/>
</dbReference>
<dbReference type="SMART" id="SM00867">
    <property type="entry name" value="YceI"/>
    <property type="match status" value="1"/>
</dbReference>
<dbReference type="Proteomes" id="UP000295560">
    <property type="component" value="Unassembled WGS sequence"/>
</dbReference>
<keyword evidence="4" id="KW-1185">Reference proteome</keyword>
<dbReference type="RefSeq" id="WP_243653301.1">
    <property type="nucleotide sequence ID" value="NZ_SMFZ01000001.1"/>
</dbReference>